<proteinExistence type="inferred from homology"/>
<dbReference type="Gene3D" id="1.10.630.10">
    <property type="entry name" value="Cytochrome P450"/>
    <property type="match status" value="1"/>
</dbReference>
<evidence type="ECO:0000256" key="7">
    <source>
        <dbReference type="RuleBase" id="RU000461"/>
    </source>
</evidence>
<evidence type="ECO:0000256" key="1">
    <source>
        <dbReference type="ARBA" id="ARBA00001971"/>
    </source>
</evidence>
<dbReference type="PANTHER" id="PTHR46206">
    <property type="entry name" value="CYTOCHROME P450"/>
    <property type="match status" value="1"/>
</dbReference>
<keyword evidence="9" id="KW-1185">Reference proteome</keyword>
<dbReference type="GO" id="GO:0016705">
    <property type="term" value="F:oxidoreductase activity, acting on paired donors, with incorporation or reduction of molecular oxygen"/>
    <property type="evidence" value="ECO:0007669"/>
    <property type="project" value="InterPro"/>
</dbReference>
<dbReference type="PRINTS" id="PR00465">
    <property type="entry name" value="EP450IV"/>
</dbReference>
<evidence type="ECO:0000256" key="4">
    <source>
        <dbReference type="ARBA" id="ARBA00023002"/>
    </source>
</evidence>
<accession>A0AAD6YA88</accession>
<comment type="cofactor">
    <cofactor evidence="1 6">
        <name>heme</name>
        <dbReference type="ChEBI" id="CHEBI:30413"/>
    </cofactor>
</comment>
<name>A0AAD6YA88_9AGAR</name>
<dbReference type="SUPFAM" id="SSF48264">
    <property type="entry name" value="Cytochrome P450"/>
    <property type="match status" value="1"/>
</dbReference>
<dbReference type="Pfam" id="PF00067">
    <property type="entry name" value="p450"/>
    <property type="match status" value="1"/>
</dbReference>
<comment type="caution">
    <text evidence="8">The sequence shown here is derived from an EMBL/GenBank/DDBJ whole genome shotgun (WGS) entry which is preliminary data.</text>
</comment>
<dbReference type="PROSITE" id="PS00086">
    <property type="entry name" value="CYTOCHROME_P450"/>
    <property type="match status" value="1"/>
</dbReference>
<sequence length="523" mass="58836">METPDIKTLLLYGLTTALAISFFRSRQQSTIPALGETSGLISSYLSALRLFRHPDEMITSGYLKDRNGVFRIPMLFRWDYLANGPQRVREVASVSEDILSFHEGVDENLQTTWTMGPEIVHNPYHVLAIRGSLTRNLSRCFPEVRDEIVNAFDDVLALEGEEWKLIKVLPATMQVVGRTSNRLFIGLPLCRDPEYVQLNIDYTVTIFARGQLIRLLPEFLKPVIAPILSSRKSSLRHALKFLKPILDERLEQENKFGRDRPDRPNDLISWLLDDAVDEERTTPALAMRVLVTNMGAIHTSSTTLTAALYDLAMYPAHIGPMREEAERVVAQEGWTKAALGSMHKIDSFLRESQRLRGAAAVAMTRKVVAKDGFEFADGTTIPYGAFVSVPGTPVHLDTLNYDQPEVFDGFRFSRIREAVRTGHDHTDDDAGADSGEGNGKERKMFNLHMIATGTEHLVFGHGRHACPGRFFAATELKAMLAHILINYDIKAEEEGVRPPDMVFGLFRMPNANGKIWMRKREGV</sequence>
<dbReference type="CDD" id="cd11041">
    <property type="entry name" value="CYP503A1-like"/>
    <property type="match status" value="1"/>
</dbReference>
<evidence type="ECO:0000313" key="8">
    <source>
        <dbReference type="EMBL" id="KAJ7205218.1"/>
    </source>
</evidence>
<dbReference type="EMBL" id="JARJCW010000044">
    <property type="protein sequence ID" value="KAJ7205218.1"/>
    <property type="molecule type" value="Genomic_DNA"/>
</dbReference>
<dbReference type="AlphaFoldDB" id="A0AAD6YA88"/>
<organism evidence="8 9">
    <name type="scientific">Mycena pura</name>
    <dbReference type="NCBI Taxonomy" id="153505"/>
    <lineage>
        <taxon>Eukaryota</taxon>
        <taxon>Fungi</taxon>
        <taxon>Dikarya</taxon>
        <taxon>Basidiomycota</taxon>
        <taxon>Agaricomycotina</taxon>
        <taxon>Agaricomycetes</taxon>
        <taxon>Agaricomycetidae</taxon>
        <taxon>Agaricales</taxon>
        <taxon>Marasmiineae</taxon>
        <taxon>Mycenaceae</taxon>
        <taxon>Mycena</taxon>
    </lineage>
</organism>
<protein>
    <submittedName>
        <fullName evidence="8">Cytochrome P450</fullName>
    </submittedName>
</protein>
<comment type="similarity">
    <text evidence="2 7">Belongs to the cytochrome P450 family.</text>
</comment>
<evidence type="ECO:0000256" key="5">
    <source>
        <dbReference type="ARBA" id="ARBA00023004"/>
    </source>
</evidence>
<evidence type="ECO:0000256" key="6">
    <source>
        <dbReference type="PIRSR" id="PIRSR602403-1"/>
    </source>
</evidence>
<feature type="binding site" description="axial binding residue" evidence="6">
    <location>
        <position position="466"/>
    </location>
    <ligand>
        <name>heme</name>
        <dbReference type="ChEBI" id="CHEBI:30413"/>
    </ligand>
    <ligandPart>
        <name>Fe</name>
        <dbReference type="ChEBI" id="CHEBI:18248"/>
    </ligandPart>
</feature>
<keyword evidence="5 6" id="KW-0408">Iron</keyword>
<dbReference type="InterPro" id="IPR001128">
    <property type="entry name" value="Cyt_P450"/>
</dbReference>
<dbReference type="GO" id="GO:0020037">
    <property type="term" value="F:heme binding"/>
    <property type="evidence" value="ECO:0007669"/>
    <property type="project" value="InterPro"/>
</dbReference>
<keyword evidence="3 6" id="KW-0479">Metal-binding</keyword>
<dbReference type="GO" id="GO:0004497">
    <property type="term" value="F:monooxygenase activity"/>
    <property type="evidence" value="ECO:0007669"/>
    <property type="project" value="UniProtKB-KW"/>
</dbReference>
<evidence type="ECO:0000256" key="3">
    <source>
        <dbReference type="ARBA" id="ARBA00022723"/>
    </source>
</evidence>
<dbReference type="GO" id="GO:0005506">
    <property type="term" value="F:iron ion binding"/>
    <property type="evidence" value="ECO:0007669"/>
    <property type="project" value="InterPro"/>
</dbReference>
<dbReference type="InterPro" id="IPR002403">
    <property type="entry name" value="Cyt_P450_E_grp-IV"/>
</dbReference>
<keyword evidence="6 7" id="KW-0349">Heme</keyword>
<dbReference type="InterPro" id="IPR036396">
    <property type="entry name" value="Cyt_P450_sf"/>
</dbReference>
<keyword evidence="4 7" id="KW-0560">Oxidoreductase</keyword>
<dbReference type="Proteomes" id="UP001219525">
    <property type="component" value="Unassembled WGS sequence"/>
</dbReference>
<keyword evidence="7" id="KW-0503">Monooxygenase</keyword>
<gene>
    <name evidence="8" type="ORF">GGX14DRAFT_645077</name>
</gene>
<dbReference type="InterPro" id="IPR017972">
    <property type="entry name" value="Cyt_P450_CS"/>
</dbReference>
<evidence type="ECO:0000256" key="2">
    <source>
        <dbReference type="ARBA" id="ARBA00010617"/>
    </source>
</evidence>
<evidence type="ECO:0000313" key="9">
    <source>
        <dbReference type="Proteomes" id="UP001219525"/>
    </source>
</evidence>
<reference evidence="8" key="1">
    <citation type="submission" date="2023-03" db="EMBL/GenBank/DDBJ databases">
        <title>Massive genome expansion in bonnet fungi (Mycena s.s.) driven by repeated elements and novel gene families across ecological guilds.</title>
        <authorList>
            <consortium name="Lawrence Berkeley National Laboratory"/>
            <person name="Harder C.B."/>
            <person name="Miyauchi S."/>
            <person name="Viragh M."/>
            <person name="Kuo A."/>
            <person name="Thoen E."/>
            <person name="Andreopoulos B."/>
            <person name="Lu D."/>
            <person name="Skrede I."/>
            <person name="Drula E."/>
            <person name="Henrissat B."/>
            <person name="Morin E."/>
            <person name="Kohler A."/>
            <person name="Barry K."/>
            <person name="LaButti K."/>
            <person name="Morin E."/>
            <person name="Salamov A."/>
            <person name="Lipzen A."/>
            <person name="Mereny Z."/>
            <person name="Hegedus B."/>
            <person name="Baldrian P."/>
            <person name="Stursova M."/>
            <person name="Weitz H."/>
            <person name="Taylor A."/>
            <person name="Grigoriev I.V."/>
            <person name="Nagy L.G."/>
            <person name="Martin F."/>
            <person name="Kauserud H."/>
        </authorList>
    </citation>
    <scope>NUCLEOTIDE SEQUENCE</scope>
    <source>
        <strain evidence="8">9144</strain>
    </source>
</reference>